<accession>A0ABY1IC82</accession>
<gene>
    <name evidence="2" type="ORF">SAMN05216246_10734</name>
</gene>
<proteinExistence type="predicted"/>
<dbReference type="Gene3D" id="2.160.20.10">
    <property type="entry name" value="Single-stranded right-handed beta-helix, Pectin lyase-like"/>
    <property type="match status" value="1"/>
</dbReference>
<dbReference type="Pfam" id="PF18783">
    <property type="entry name" value="IPU_b_solenoid"/>
    <property type="match status" value="1"/>
</dbReference>
<dbReference type="Proteomes" id="UP000184390">
    <property type="component" value="Unassembled WGS sequence"/>
</dbReference>
<dbReference type="InterPro" id="IPR041402">
    <property type="entry name" value="B_solenoid_dext"/>
</dbReference>
<protein>
    <submittedName>
        <fullName evidence="2">Glycosyl hydrolase family 49</fullName>
    </submittedName>
</protein>
<name>A0ABY1IC82_9ACTO</name>
<sequence>MCVKGIAGSTDAEILYFGPGTYWMGSDAQAELPPTVRWVYLAPGAVVKGAFRFTKGAGNTERVDYQTDYRVTGYGVLSGEQYVYEADTANGFKHKAADNCHATCVKPLYFHSVDAQQKLTLQGVTIKEPSYHSFVVYGNEDAFAMDVSNYQQVGAWYWQTDGLELYTGSTMRSTFFHANDDVLKLDHSNVSVKDTVVRKGRNGPVVQWGWEPRSIDGVSVDGTAVIHNRMFSRNVAHNTCVFNSSTHWNAKDPALADSSKTVRNMTFTNTTVEGSVNCAIRIWAQSNTENIEIKGFHIDQWGGQSNELQASLLEASRDAHGNPVSMGDEVNSGNGLLLSDYTVGGTAIDRSTDNWRAESLGRLNFNGDLFQSWNAVVK</sequence>
<dbReference type="GO" id="GO:0016787">
    <property type="term" value="F:hydrolase activity"/>
    <property type="evidence" value="ECO:0007669"/>
    <property type="project" value="UniProtKB-KW"/>
</dbReference>
<dbReference type="EMBL" id="FQYL01000007">
    <property type="protein sequence ID" value="SHI91538.1"/>
    <property type="molecule type" value="Genomic_DNA"/>
</dbReference>
<dbReference type="InterPro" id="IPR012334">
    <property type="entry name" value="Pectin_lyas_fold"/>
</dbReference>
<dbReference type="InterPro" id="IPR041274">
    <property type="entry name" value="IPU_b_solenoid"/>
</dbReference>
<evidence type="ECO:0000259" key="1">
    <source>
        <dbReference type="Pfam" id="PF03718"/>
    </source>
</evidence>
<dbReference type="SUPFAM" id="SSF51126">
    <property type="entry name" value="Pectin lyase-like"/>
    <property type="match status" value="1"/>
</dbReference>
<feature type="domain" description="Glycoside hydrolase family 49 C-terminal" evidence="1">
    <location>
        <begin position="256"/>
        <end position="375"/>
    </location>
</feature>
<evidence type="ECO:0000313" key="2">
    <source>
        <dbReference type="EMBL" id="SHI91538.1"/>
    </source>
</evidence>
<organism evidence="2 3">
    <name type="scientific">Actinomyces denticolens</name>
    <dbReference type="NCBI Taxonomy" id="52767"/>
    <lineage>
        <taxon>Bacteria</taxon>
        <taxon>Bacillati</taxon>
        <taxon>Actinomycetota</taxon>
        <taxon>Actinomycetes</taxon>
        <taxon>Actinomycetales</taxon>
        <taxon>Actinomycetaceae</taxon>
        <taxon>Actinomyces</taxon>
    </lineage>
</organism>
<reference evidence="2 3" key="1">
    <citation type="submission" date="2016-11" db="EMBL/GenBank/DDBJ databases">
        <authorList>
            <person name="Varghese N."/>
            <person name="Submissions S."/>
        </authorList>
    </citation>
    <scope>NUCLEOTIDE SEQUENCE [LARGE SCALE GENOMIC DNA]</scope>
    <source>
        <strain evidence="2 3">PA</strain>
    </source>
</reference>
<dbReference type="RefSeq" id="WP_073452931.1">
    <property type="nucleotide sequence ID" value="NZ_FQYL01000007.1"/>
</dbReference>
<dbReference type="Pfam" id="PF18841">
    <property type="entry name" value="B_solenoid_dext"/>
    <property type="match status" value="1"/>
</dbReference>
<dbReference type="InterPro" id="IPR005192">
    <property type="entry name" value="Glyco_hydro_49_C"/>
</dbReference>
<dbReference type="InterPro" id="IPR011050">
    <property type="entry name" value="Pectin_lyase_fold/virulence"/>
</dbReference>
<keyword evidence="2" id="KW-0378">Hydrolase</keyword>
<comment type="caution">
    <text evidence="2">The sequence shown here is derived from an EMBL/GenBank/DDBJ whole genome shotgun (WGS) entry which is preliminary data.</text>
</comment>
<dbReference type="Pfam" id="PF03718">
    <property type="entry name" value="Glyco_hydro_49"/>
    <property type="match status" value="1"/>
</dbReference>
<evidence type="ECO:0000313" key="3">
    <source>
        <dbReference type="Proteomes" id="UP000184390"/>
    </source>
</evidence>
<keyword evidence="3" id="KW-1185">Reference proteome</keyword>